<gene>
    <name evidence="2" type="ORF">Oscil6304_4908</name>
</gene>
<evidence type="ECO:0000256" key="1">
    <source>
        <dbReference type="SAM" id="MobiDB-lite"/>
    </source>
</evidence>
<dbReference type="InParanoid" id="K9TNJ3"/>
<dbReference type="AlphaFoldDB" id="K9TNJ3"/>
<protein>
    <submittedName>
        <fullName evidence="2">Uncharacterized protein</fullName>
    </submittedName>
</protein>
<dbReference type="RefSeq" id="WP_015151028.1">
    <property type="nucleotide sequence ID" value="NC_019693.1"/>
</dbReference>
<name>K9TNJ3_9CYAN</name>
<dbReference type="EMBL" id="CP003607">
    <property type="protein sequence ID" value="AFY84412.1"/>
    <property type="molecule type" value="Genomic_DNA"/>
</dbReference>
<proteinExistence type="predicted"/>
<feature type="region of interest" description="Disordered" evidence="1">
    <location>
        <begin position="1"/>
        <end position="20"/>
    </location>
</feature>
<reference evidence="2 3" key="1">
    <citation type="submission" date="2012-06" db="EMBL/GenBank/DDBJ databases">
        <title>Finished chromosome of genome of Oscillatoria acuminata PCC 6304.</title>
        <authorList>
            <consortium name="US DOE Joint Genome Institute"/>
            <person name="Gugger M."/>
            <person name="Coursin T."/>
            <person name="Rippka R."/>
            <person name="Tandeau De Marsac N."/>
            <person name="Huntemann M."/>
            <person name="Wei C.-L."/>
            <person name="Han J."/>
            <person name="Detter J.C."/>
            <person name="Han C."/>
            <person name="Tapia R."/>
            <person name="Davenport K."/>
            <person name="Daligault H."/>
            <person name="Erkkila T."/>
            <person name="Gu W."/>
            <person name="Munk A.C.C."/>
            <person name="Teshima H."/>
            <person name="Xu Y."/>
            <person name="Chain P."/>
            <person name="Chen A."/>
            <person name="Krypides N."/>
            <person name="Mavromatis K."/>
            <person name="Markowitz V."/>
            <person name="Szeto E."/>
            <person name="Ivanova N."/>
            <person name="Mikhailova N."/>
            <person name="Ovchinnikova G."/>
            <person name="Pagani I."/>
            <person name="Pati A."/>
            <person name="Goodwin L."/>
            <person name="Peters L."/>
            <person name="Pitluck S."/>
            <person name="Woyke T."/>
            <person name="Kerfeld C."/>
        </authorList>
    </citation>
    <scope>NUCLEOTIDE SEQUENCE [LARGE SCALE GENOMIC DNA]</scope>
    <source>
        <strain evidence="2 3">PCC 6304</strain>
    </source>
</reference>
<dbReference type="KEGG" id="oac:Oscil6304_4908"/>
<dbReference type="OrthoDB" id="9908646at2"/>
<dbReference type="Proteomes" id="UP000010367">
    <property type="component" value="Chromosome"/>
</dbReference>
<organism evidence="2 3">
    <name type="scientific">Oscillatoria acuminata PCC 6304</name>
    <dbReference type="NCBI Taxonomy" id="56110"/>
    <lineage>
        <taxon>Bacteria</taxon>
        <taxon>Bacillati</taxon>
        <taxon>Cyanobacteriota</taxon>
        <taxon>Cyanophyceae</taxon>
        <taxon>Oscillatoriophycideae</taxon>
        <taxon>Oscillatoriales</taxon>
        <taxon>Oscillatoriaceae</taxon>
        <taxon>Oscillatoria</taxon>
    </lineage>
</organism>
<sequence length="92" mass="10646">MIKINHSRQSKNSQAPQTLPLLKPGSLGWVNPQINENLLKSDSLTTKQVEERFGIPATNLRCCHINYVLPWKTYLIFHQGRDRWKIYTEAAV</sequence>
<accession>K9TNJ3</accession>
<keyword evidence="3" id="KW-1185">Reference proteome</keyword>
<evidence type="ECO:0000313" key="2">
    <source>
        <dbReference type="EMBL" id="AFY84412.1"/>
    </source>
</evidence>
<evidence type="ECO:0000313" key="3">
    <source>
        <dbReference type="Proteomes" id="UP000010367"/>
    </source>
</evidence>
<dbReference type="HOGENOM" id="CLU_2410412_0_0_3"/>